<reference evidence="2" key="1">
    <citation type="journal article" date="2021" name="Proc. Natl. Acad. Sci. U.S.A.">
        <title>A Catalog of Tens of Thousands of Viruses from Human Metagenomes Reveals Hidden Associations with Chronic Diseases.</title>
        <authorList>
            <person name="Tisza M.J."/>
            <person name="Buck C.B."/>
        </authorList>
    </citation>
    <scope>NUCLEOTIDE SEQUENCE</scope>
    <source>
        <strain evidence="2">CtDAq1</strain>
    </source>
</reference>
<dbReference type="EMBL" id="BK015733">
    <property type="protein sequence ID" value="DAE22482.1"/>
    <property type="molecule type" value="Genomic_DNA"/>
</dbReference>
<accession>A0A8S5QU49</accession>
<organism evidence="2">
    <name type="scientific">CrAss-like virus sp. ctDAq1</name>
    <dbReference type="NCBI Taxonomy" id="2826822"/>
    <lineage>
        <taxon>Viruses</taxon>
        <taxon>Duplodnaviria</taxon>
        <taxon>Heunggongvirae</taxon>
        <taxon>Uroviricota</taxon>
        <taxon>Caudoviricetes</taxon>
        <taxon>Crassvirales</taxon>
    </lineage>
</organism>
<proteinExistence type="predicted"/>
<evidence type="ECO:0000313" key="2">
    <source>
        <dbReference type="EMBL" id="DAE22482.1"/>
    </source>
</evidence>
<dbReference type="GO" id="GO:0051301">
    <property type="term" value="P:cell division"/>
    <property type="evidence" value="ECO:0007669"/>
    <property type="project" value="UniProtKB-KW"/>
</dbReference>
<feature type="coiled-coil region" evidence="1">
    <location>
        <begin position="31"/>
        <end position="120"/>
    </location>
</feature>
<keyword evidence="2" id="KW-0131">Cell cycle</keyword>
<protein>
    <submittedName>
        <fullName evidence="2">Cell division protein</fullName>
    </submittedName>
</protein>
<evidence type="ECO:0000256" key="1">
    <source>
        <dbReference type="SAM" id="Coils"/>
    </source>
</evidence>
<sequence length="129" mass="14864">MGCNCNNSGLFNTEFDHTFDKHNSRCQDTDINELEELKKLIEELLDGMLDEALKDKLKDLENKITQIYNKLDSLEQRDEELYQMIRNILDVIIPGIRNDITNLTENYNTLNSKVENILKQIEDGTIGGG</sequence>
<keyword evidence="1" id="KW-0175">Coiled coil</keyword>
<keyword evidence="2" id="KW-0132">Cell division</keyword>
<name>A0A8S5QU49_9CAUD</name>